<protein>
    <submittedName>
        <fullName evidence="2">Uncharacterized protein</fullName>
    </submittedName>
</protein>
<dbReference type="Proteomes" id="UP000296049">
    <property type="component" value="Unassembled WGS sequence"/>
</dbReference>
<gene>
    <name evidence="2" type="ORF">Anapl_08110</name>
</gene>
<organism evidence="2 3">
    <name type="scientific">Anas platyrhynchos</name>
    <name type="common">Mallard</name>
    <name type="synonym">Anas boschas</name>
    <dbReference type="NCBI Taxonomy" id="8839"/>
    <lineage>
        <taxon>Eukaryota</taxon>
        <taxon>Metazoa</taxon>
        <taxon>Chordata</taxon>
        <taxon>Craniata</taxon>
        <taxon>Vertebrata</taxon>
        <taxon>Euteleostomi</taxon>
        <taxon>Archelosauria</taxon>
        <taxon>Archosauria</taxon>
        <taxon>Dinosauria</taxon>
        <taxon>Saurischia</taxon>
        <taxon>Theropoda</taxon>
        <taxon>Coelurosauria</taxon>
        <taxon>Aves</taxon>
        <taxon>Neognathae</taxon>
        <taxon>Galloanserae</taxon>
        <taxon>Anseriformes</taxon>
        <taxon>Anatidae</taxon>
        <taxon>Anatinae</taxon>
        <taxon>Anas</taxon>
    </lineage>
</organism>
<keyword evidence="3" id="KW-1185">Reference proteome</keyword>
<proteinExistence type="predicted"/>
<sequence>MASPPPLKAAAVPESSLPQSQDRAVAQQLLPGTRVKGEAVVSAGRGIGNLSASSVRPYLADLFSEISTGTGILHSFADVLPQIAVTQQSTEPVLPRQCPSEIALQSSLLGSFVFINVLPRFACITSFLQQI</sequence>
<evidence type="ECO:0000313" key="3">
    <source>
        <dbReference type="Proteomes" id="UP000296049"/>
    </source>
</evidence>
<reference evidence="3" key="1">
    <citation type="journal article" date="2013" name="Nat. Genet.">
        <title>The duck genome and transcriptome provide insight into an avian influenza virus reservoir species.</title>
        <authorList>
            <person name="Huang Y."/>
            <person name="Li Y."/>
            <person name="Burt D.W."/>
            <person name="Chen H."/>
            <person name="Zhang Y."/>
            <person name="Qian W."/>
            <person name="Kim H."/>
            <person name="Gan S."/>
            <person name="Zhao Y."/>
            <person name="Li J."/>
            <person name="Yi K."/>
            <person name="Feng H."/>
            <person name="Zhu P."/>
            <person name="Li B."/>
            <person name="Liu Q."/>
            <person name="Fairley S."/>
            <person name="Magor K.E."/>
            <person name="Du Z."/>
            <person name="Hu X."/>
            <person name="Goodman L."/>
            <person name="Tafer H."/>
            <person name="Vignal A."/>
            <person name="Lee T."/>
            <person name="Kim K.W."/>
            <person name="Sheng Z."/>
            <person name="An Y."/>
            <person name="Searle S."/>
            <person name="Herrero J."/>
            <person name="Groenen M.A."/>
            <person name="Crooijmans R.P."/>
            <person name="Faraut T."/>
            <person name="Cai Q."/>
            <person name="Webster R.G."/>
            <person name="Aldridge J.R."/>
            <person name="Warren W.C."/>
            <person name="Bartschat S."/>
            <person name="Kehr S."/>
            <person name="Marz M."/>
            <person name="Stadler P.F."/>
            <person name="Smith J."/>
            <person name="Kraus R.H."/>
            <person name="Zhao Y."/>
            <person name="Ren L."/>
            <person name="Fei J."/>
            <person name="Morisson M."/>
            <person name="Kaiser P."/>
            <person name="Griffin D.K."/>
            <person name="Rao M."/>
            <person name="Pitel F."/>
            <person name="Wang J."/>
            <person name="Li N."/>
        </authorList>
    </citation>
    <scope>NUCLEOTIDE SEQUENCE [LARGE SCALE GENOMIC DNA]</scope>
</reference>
<accession>R0LSX9</accession>
<feature type="region of interest" description="Disordered" evidence="1">
    <location>
        <begin position="1"/>
        <end position="22"/>
    </location>
</feature>
<dbReference type="AlphaFoldDB" id="R0LSX9"/>
<evidence type="ECO:0000256" key="1">
    <source>
        <dbReference type="SAM" id="MobiDB-lite"/>
    </source>
</evidence>
<evidence type="ECO:0000313" key="2">
    <source>
        <dbReference type="EMBL" id="EOB08854.1"/>
    </source>
</evidence>
<name>R0LSX9_ANAPL</name>
<dbReference type="EMBL" id="KB742414">
    <property type="protein sequence ID" value="EOB08854.1"/>
    <property type="molecule type" value="Genomic_DNA"/>
</dbReference>